<dbReference type="OrthoDB" id="5496012at2"/>
<feature type="region of interest" description="Disordered" evidence="1">
    <location>
        <begin position="1"/>
        <end position="31"/>
    </location>
</feature>
<evidence type="ECO:0000256" key="1">
    <source>
        <dbReference type="SAM" id="MobiDB-lite"/>
    </source>
</evidence>
<dbReference type="Proteomes" id="UP000238348">
    <property type="component" value="Chromosome"/>
</dbReference>
<dbReference type="RefSeq" id="WP_104984400.1">
    <property type="nucleotide sequence ID" value="NZ_CP012673.1"/>
</dbReference>
<dbReference type="AlphaFoldDB" id="A0A2L0F3Q6"/>
<feature type="domain" description="Putative restriction endonuclease" evidence="2">
    <location>
        <begin position="36"/>
        <end position="178"/>
    </location>
</feature>
<dbReference type="Gene3D" id="3.90.1570.10">
    <property type="entry name" value="tt1808, chain A"/>
    <property type="match status" value="1"/>
</dbReference>
<dbReference type="InterPro" id="IPR012296">
    <property type="entry name" value="Nuclease_put_TT1808"/>
</dbReference>
<protein>
    <recommendedName>
        <fullName evidence="2">Putative restriction endonuclease domain-containing protein</fullName>
    </recommendedName>
</protein>
<gene>
    <name evidence="3" type="ORF">SOCE26_076460</name>
</gene>
<dbReference type="EMBL" id="CP012673">
    <property type="protein sequence ID" value="AUX46141.1"/>
    <property type="molecule type" value="Genomic_DNA"/>
</dbReference>
<name>A0A2L0F3Q6_SORCE</name>
<evidence type="ECO:0000313" key="4">
    <source>
        <dbReference type="Proteomes" id="UP000238348"/>
    </source>
</evidence>
<dbReference type="CDD" id="cd06260">
    <property type="entry name" value="DUF820-like"/>
    <property type="match status" value="1"/>
</dbReference>
<sequence length="267" mass="29083">MNALPNRPPRNTGAIELRDFGPTGRRLGTADDCYDGSPWELHRGELVEQMGSKDIHGIVMAILAALFRTHGREGLTVMTDVYCDLSDPAGPSLRAPDVVLVGDLASPRNDAYRGTPVLAVEIRGTQSKRYLEEKVKLYLEHDWPWVWIAHAERRELEVLRPGTAPVTYRPGAEVPLLPELGKHGLGAVPVAALFEERDASRFTDEWVQARTQARAVLAVLSARGLVIPEVVRARVLACEAPAALERWLASAATAASADVFAAAVDRG</sequence>
<reference evidence="3 4" key="1">
    <citation type="submission" date="2015-09" db="EMBL/GenBank/DDBJ databases">
        <title>Sorangium comparison.</title>
        <authorList>
            <person name="Zaburannyi N."/>
            <person name="Bunk B."/>
            <person name="Overmann J."/>
            <person name="Mueller R."/>
        </authorList>
    </citation>
    <scope>NUCLEOTIDE SEQUENCE [LARGE SCALE GENOMIC DNA]</scope>
    <source>
        <strain evidence="3 4">So ce26</strain>
    </source>
</reference>
<evidence type="ECO:0000259" key="2">
    <source>
        <dbReference type="Pfam" id="PF05685"/>
    </source>
</evidence>
<dbReference type="InterPro" id="IPR011335">
    <property type="entry name" value="Restrct_endonuc-II-like"/>
</dbReference>
<accession>A0A2L0F3Q6</accession>
<proteinExistence type="predicted"/>
<dbReference type="Pfam" id="PF05685">
    <property type="entry name" value="Uma2"/>
    <property type="match status" value="1"/>
</dbReference>
<organism evidence="3 4">
    <name type="scientific">Sorangium cellulosum</name>
    <name type="common">Polyangium cellulosum</name>
    <dbReference type="NCBI Taxonomy" id="56"/>
    <lineage>
        <taxon>Bacteria</taxon>
        <taxon>Pseudomonadati</taxon>
        <taxon>Myxococcota</taxon>
        <taxon>Polyangia</taxon>
        <taxon>Polyangiales</taxon>
        <taxon>Polyangiaceae</taxon>
        <taxon>Sorangium</taxon>
    </lineage>
</organism>
<evidence type="ECO:0000313" key="3">
    <source>
        <dbReference type="EMBL" id="AUX46141.1"/>
    </source>
</evidence>
<dbReference type="SUPFAM" id="SSF52980">
    <property type="entry name" value="Restriction endonuclease-like"/>
    <property type="match status" value="1"/>
</dbReference>
<dbReference type="InterPro" id="IPR008538">
    <property type="entry name" value="Uma2"/>
</dbReference>